<dbReference type="Pfam" id="PF00577">
    <property type="entry name" value="Usher"/>
    <property type="match status" value="1"/>
</dbReference>
<evidence type="ECO:0000313" key="14">
    <source>
        <dbReference type="Proteomes" id="UP000704738"/>
    </source>
</evidence>
<dbReference type="Pfam" id="PF13953">
    <property type="entry name" value="PapC_C"/>
    <property type="match status" value="1"/>
</dbReference>
<keyword evidence="3 10" id="KW-0813">Transport</keyword>
<dbReference type="Pfam" id="PF13954">
    <property type="entry name" value="PapC_N"/>
    <property type="match status" value="1"/>
</dbReference>
<dbReference type="InterPro" id="IPR018030">
    <property type="entry name" value="Fimbrial_membr_usher_CS"/>
</dbReference>
<keyword evidence="6 10" id="KW-0812">Transmembrane</keyword>
<evidence type="ECO:0000313" key="13">
    <source>
        <dbReference type="EMBL" id="NWL45511.1"/>
    </source>
</evidence>
<evidence type="ECO:0000256" key="2">
    <source>
        <dbReference type="ARBA" id="ARBA00008064"/>
    </source>
</evidence>
<dbReference type="SUPFAM" id="SSF141729">
    <property type="entry name" value="FimD N-terminal domain-like"/>
    <property type="match status" value="1"/>
</dbReference>
<organism evidence="13 14">
    <name type="scientific">Pseudomonas hunanensis</name>
    <dbReference type="NCBI Taxonomy" id="1247546"/>
    <lineage>
        <taxon>Bacteria</taxon>
        <taxon>Pseudomonadati</taxon>
        <taxon>Pseudomonadota</taxon>
        <taxon>Gammaproteobacteria</taxon>
        <taxon>Pseudomonadales</taxon>
        <taxon>Pseudomonadaceae</taxon>
        <taxon>Pseudomonas</taxon>
    </lineage>
</organism>
<dbReference type="InterPro" id="IPR042186">
    <property type="entry name" value="FimD_plug_dom"/>
</dbReference>
<dbReference type="PANTHER" id="PTHR30451:SF21">
    <property type="entry name" value="FIMBRIAL USHER DOMAIN-CONTAINING PROTEIN YDET-RELATED"/>
    <property type="match status" value="1"/>
</dbReference>
<dbReference type="InterPro" id="IPR025949">
    <property type="entry name" value="PapC-like_C"/>
</dbReference>
<evidence type="ECO:0000256" key="5">
    <source>
        <dbReference type="ARBA" id="ARBA00022558"/>
    </source>
</evidence>
<evidence type="ECO:0000259" key="12">
    <source>
        <dbReference type="Pfam" id="PF13954"/>
    </source>
</evidence>
<evidence type="ECO:0000259" key="11">
    <source>
        <dbReference type="Pfam" id="PF13953"/>
    </source>
</evidence>
<dbReference type="GO" id="GO:0009279">
    <property type="term" value="C:cell outer membrane"/>
    <property type="evidence" value="ECO:0007669"/>
    <property type="project" value="UniProtKB-SubCell"/>
</dbReference>
<evidence type="ECO:0000256" key="7">
    <source>
        <dbReference type="ARBA" id="ARBA00022729"/>
    </source>
</evidence>
<reference evidence="13 14" key="1">
    <citation type="submission" date="2018-06" db="EMBL/GenBank/DDBJ databases">
        <title>Bacteria isolated from soil of Wuhan.</title>
        <authorList>
            <person name="Xiang W."/>
            <person name="Huang C."/>
        </authorList>
    </citation>
    <scope>NUCLEOTIDE SEQUENCE [LARGE SCALE GENOMIC DNA]</scope>
    <source>
        <strain evidence="14">xwS4</strain>
    </source>
</reference>
<dbReference type="Gene3D" id="2.60.40.3110">
    <property type="match status" value="1"/>
</dbReference>
<comment type="subcellular location">
    <subcellularLocation>
        <location evidence="1 10">Cell outer membrane</location>
        <topology evidence="1 10">Multi-pass membrane protein</topology>
    </subcellularLocation>
</comment>
<keyword evidence="4" id="KW-1134">Transmembrane beta strand</keyword>
<evidence type="ECO:0000256" key="4">
    <source>
        <dbReference type="ARBA" id="ARBA00022452"/>
    </source>
</evidence>
<dbReference type="InterPro" id="IPR000015">
    <property type="entry name" value="Fimb_usher"/>
</dbReference>
<dbReference type="AlphaFoldDB" id="A0ABD6MX00"/>
<evidence type="ECO:0000256" key="10">
    <source>
        <dbReference type="RuleBase" id="RU003884"/>
    </source>
</evidence>
<keyword evidence="9 10" id="KW-0998">Cell outer membrane</keyword>
<comment type="similarity">
    <text evidence="2 10">Belongs to the fimbrial export usher family.</text>
</comment>
<evidence type="ECO:0000256" key="1">
    <source>
        <dbReference type="ARBA" id="ARBA00004571"/>
    </source>
</evidence>
<evidence type="ECO:0000256" key="8">
    <source>
        <dbReference type="ARBA" id="ARBA00023136"/>
    </source>
</evidence>
<keyword evidence="5 10" id="KW-1029">Fimbrium biogenesis</keyword>
<feature type="domain" description="PapC N-terminal" evidence="12">
    <location>
        <begin position="39"/>
        <end position="185"/>
    </location>
</feature>
<accession>A0ABD6MX00</accession>
<evidence type="ECO:0000256" key="9">
    <source>
        <dbReference type="ARBA" id="ARBA00023237"/>
    </source>
</evidence>
<keyword evidence="8 10" id="KW-0472">Membrane</keyword>
<dbReference type="InterPro" id="IPR037224">
    <property type="entry name" value="PapC_N_sf"/>
</dbReference>
<name>A0ABD6MX00_9PSED</name>
<dbReference type="InterPro" id="IPR025885">
    <property type="entry name" value="PapC_N"/>
</dbReference>
<keyword evidence="7" id="KW-0732">Signal</keyword>
<dbReference type="InterPro" id="IPR043142">
    <property type="entry name" value="PapC-like_C_sf"/>
</dbReference>
<gene>
    <name evidence="13" type="ORF">DM819_06425</name>
</gene>
<dbReference type="Gene3D" id="3.10.20.410">
    <property type="match status" value="1"/>
</dbReference>
<dbReference type="RefSeq" id="WP_179052580.1">
    <property type="nucleotide sequence ID" value="NZ_QJRE01000096.1"/>
</dbReference>
<dbReference type="PROSITE" id="PS01151">
    <property type="entry name" value="FIMBRIAL_USHER"/>
    <property type="match status" value="1"/>
</dbReference>
<dbReference type="Proteomes" id="UP000704738">
    <property type="component" value="Unassembled WGS sequence"/>
</dbReference>
<proteinExistence type="inferred from homology"/>
<feature type="domain" description="PapC-like C-terminal" evidence="11">
    <location>
        <begin position="751"/>
        <end position="813"/>
    </location>
</feature>
<evidence type="ECO:0000256" key="3">
    <source>
        <dbReference type="ARBA" id="ARBA00022448"/>
    </source>
</evidence>
<sequence>MPKLHRPRPALLRPARSAWLGSPLILLLVTPTFAATPRFQAEFMHQAPGQASEAGALALQALAEHAPLAAGRYRVQIVVNKTTPYTREINIHNDSGQSLQACLTGALLRDLDLREEALEVPLPSDDRCLDLATLVPQAHAEFDPQRLHLALSIPQIALRRQAAGSVPEARWDDGINAAFVNYQVSAQHYSRDSGRSSSTQDLYLKSGINVAGWRLRSTQALRDNADGQFDWHRSETYAQRDVPGLRANITLGETFTGGDVFRNTPFVGAKLASDLDMHSDNEQQYAPVIRGVAQTRAKLEVLHNGYPIYATYVAPGPYAIDDLSVGSSHGELEVILTEADGQVRRFTQPYSSLGNLLREGVWRYSLTAGRYNGAESLERPMFWEGTIARGGIWDSTLYGGVLASEYYRAGALGVARDFAGLGALSFDVTQARTDLGSPAGQVQGHSFAARYGKSFNTGTNLRFAGYRYSTEGYRDFDEAIRERNQSKHYLGNRRSRVEASVYQNFGMHSLSLTLSQDDYWNSTAQRRQYQVQYNTRWGDLGINLFASQALTDNTGENRLFGLSLSLPLEFGHRHNTRFDLQRYDGRYSQRASLNGGLMNNQVGYQVSLSNDQQNNTSGALSLGYQGSNASYGAGYTQGADYRSVSLNASGALLAHGSGIVLGPYMSETSALVHVPDVAGITLEHTPSSQANAQGYLLAPNLRPYRLNSLVLHTDDLSPEIIIDNATQQVVPRRGAIVKASFPTRHVMRMVLTLHQPDGRPLPFGTQITDAQGQALAVVGQAGQALVASDVAGPQQLRAQWVDQTTRECQITLTPGEIPNVNGYRMQTLVCQPQHEPSSPATNMNHQEHTS</sequence>
<dbReference type="PANTHER" id="PTHR30451">
    <property type="entry name" value="OUTER MEMBRANE USHER PROTEIN"/>
    <property type="match status" value="1"/>
</dbReference>
<dbReference type="Gene3D" id="2.60.40.2610">
    <property type="entry name" value="Outer membrane usher protein FimD, plug domain"/>
    <property type="match status" value="1"/>
</dbReference>
<protein>
    <submittedName>
        <fullName evidence="13">Ferrous iron transporter B</fullName>
    </submittedName>
</protein>
<comment type="caution">
    <text evidence="13">The sequence shown here is derived from an EMBL/GenBank/DDBJ whole genome shotgun (WGS) entry which is preliminary data.</text>
</comment>
<evidence type="ECO:0000256" key="6">
    <source>
        <dbReference type="ARBA" id="ARBA00022692"/>
    </source>
</evidence>
<dbReference type="EMBL" id="QJRE01000096">
    <property type="protein sequence ID" value="NWL45511.1"/>
    <property type="molecule type" value="Genomic_DNA"/>
</dbReference>
<dbReference type="Gene3D" id="2.60.40.2070">
    <property type="match status" value="1"/>
</dbReference>